<reference evidence="10" key="1">
    <citation type="submission" date="2025-08" db="UniProtKB">
        <authorList>
            <consortium name="Ensembl"/>
        </authorList>
    </citation>
    <scope>IDENTIFICATION</scope>
</reference>
<evidence type="ECO:0000313" key="10">
    <source>
        <dbReference type="Ensembl" id="ENSPSTP00000013117.1"/>
    </source>
</evidence>
<dbReference type="Gene3D" id="3.30.160.60">
    <property type="entry name" value="Classic Zinc Finger"/>
    <property type="match status" value="3"/>
</dbReference>
<dbReference type="AlphaFoldDB" id="A0A8C9FAP9"/>
<sequence length="267" mass="30579">MVDPVKLCESSSSQLNWPQPEELSQKEEGESKESKIKYYLLTVVTEDRLKELGITKQDCQDFSRNRRDGLADRLGKEVENHEQEGLVRAEDHKVSLGSQRESIFHNNDLGCQKGEKSQNASLQTAFEEKQTAVSRKRCCNVGNFQENVISGRPSLGQSTYQCTVCKRCFSRSSSLFNHLCTQTAKTLHKCTQCEQVFSFNSALIQHQKMHQRQKISLECSECGDHFTCRSGLAIHQKTHKREKRPYICLQCNQCFYHASELVTHAHM</sequence>
<feature type="compositionally biased region" description="Basic and acidic residues" evidence="8">
    <location>
        <begin position="23"/>
        <end position="32"/>
    </location>
</feature>
<dbReference type="PROSITE" id="PS50157">
    <property type="entry name" value="ZINC_FINGER_C2H2_2"/>
    <property type="match status" value="4"/>
</dbReference>
<dbReference type="Pfam" id="PF00096">
    <property type="entry name" value="zf-C2H2"/>
    <property type="match status" value="2"/>
</dbReference>
<feature type="domain" description="C2H2-type" evidence="9">
    <location>
        <begin position="246"/>
        <end position="267"/>
    </location>
</feature>
<protein>
    <recommendedName>
        <fullName evidence="9">C2H2-type domain-containing protein</fullName>
    </recommendedName>
</protein>
<dbReference type="PANTHER" id="PTHR23226">
    <property type="entry name" value="ZINC FINGER AND SCAN DOMAIN-CONTAINING"/>
    <property type="match status" value="1"/>
</dbReference>
<evidence type="ECO:0000256" key="2">
    <source>
        <dbReference type="ARBA" id="ARBA00022723"/>
    </source>
</evidence>
<keyword evidence="5" id="KW-0862">Zinc</keyword>
<evidence type="ECO:0000313" key="11">
    <source>
        <dbReference type="Proteomes" id="UP000694428"/>
    </source>
</evidence>
<proteinExistence type="predicted"/>
<dbReference type="SUPFAM" id="SSF57667">
    <property type="entry name" value="beta-beta-alpha zinc fingers"/>
    <property type="match status" value="2"/>
</dbReference>
<dbReference type="PANTHER" id="PTHR23226:SF416">
    <property type="entry name" value="FI01424P"/>
    <property type="match status" value="1"/>
</dbReference>
<evidence type="ECO:0000256" key="7">
    <source>
        <dbReference type="PROSITE-ProRule" id="PRU00042"/>
    </source>
</evidence>
<keyword evidence="4 7" id="KW-0863">Zinc-finger</keyword>
<evidence type="ECO:0000256" key="4">
    <source>
        <dbReference type="ARBA" id="ARBA00022771"/>
    </source>
</evidence>
<dbReference type="InterPro" id="IPR036236">
    <property type="entry name" value="Znf_C2H2_sf"/>
</dbReference>
<feature type="domain" description="C2H2-type" evidence="9">
    <location>
        <begin position="217"/>
        <end position="244"/>
    </location>
</feature>
<evidence type="ECO:0000259" key="9">
    <source>
        <dbReference type="PROSITE" id="PS50157"/>
    </source>
</evidence>
<dbReference type="PROSITE" id="PS00028">
    <property type="entry name" value="ZINC_FINGER_C2H2_1"/>
    <property type="match status" value="2"/>
</dbReference>
<feature type="region of interest" description="Disordered" evidence="8">
    <location>
        <begin position="1"/>
        <end position="32"/>
    </location>
</feature>
<keyword evidence="3" id="KW-0677">Repeat</keyword>
<dbReference type="GO" id="GO:0005634">
    <property type="term" value="C:nucleus"/>
    <property type="evidence" value="ECO:0007669"/>
    <property type="project" value="UniProtKB-SubCell"/>
</dbReference>
<dbReference type="GO" id="GO:0000981">
    <property type="term" value="F:DNA-binding transcription factor activity, RNA polymerase II-specific"/>
    <property type="evidence" value="ECO:0007669"/>
    <property type="project" value="TreeGrafter"/>
</dbReference>
<evidence type="ECO:0000256" key="6">
    <source>
        <dbReference type="ARBA" id="ARBA00023242"/>
    </source>
</evidence>
<dbReference type="Proteomes" id="UP000694428">
    <property type="component" value="Unplaced"/>
</dbReference>
<keyword evidence="11" id="KW-1185">Reference proteome</keyword>
<keyword evidence="2" id="KW-0479">Metal-binding</keyword>
<evidence type="ECO:0000256" key="5">
    <source>
        <dbReference type="ARBA" id="ARBA00022833"/>
    </source>
</evidence>
<feature type="domain" description="C2H2-type" evidence="9">
    <location>
        <begin position="188"/>
        <end position="215"/>
    </location>
</feature>
<comment type="subcellular location">
    <subcellularLocation>
        <location evidence="1">Nucleus</location>
    </subcellularLocation>
</comment>
<name>A0A8C9FAP9_PAVCR</name>
<accession>A0A8C9FAP9</accession>
<dbReference type="GO" id="GO:0008270">
    <property type="term" value="F:zinc ion binding"/>
    <property type="evidence" value="ECO:0007669"/>
    <property type="project" value="UniProtKB-KW"/>
</dbReference>
<dbReference type="GO" id="GO:0000978">
    <property type="term" value="F:RNA polymerase II cis-regulatory region sequence-specific DNA binding"/>
    <property type="evidence" value="ECO:0007669"/>
    <property type="project" value="TreeGrafter"/>
</dbReference>
<organism evidence="10 11">
    <name type="scientific">Pavo cristatus</name>
    <name type="common">Indian peafowl</name>
    <name type="synonym">Blue peafowl</name>
    <dbReference type="NCBI Taxonomy" id="9049"/>
    <lineage>
        <taxon>Eukaryota</taxon>
        <taxon>Metazoa</taxon>
        <taxon>Chordata</taxon>
        <taxon>Craniata</taxon>
        <taxon>Vertebrata</taxon>
        <taxon>Euteleostomi</taxon>
        <taxon>Archelosauria</taxon>
        <taxon>Archosauria</taxon>
        <taxon>Dinosauria</taxon>
        <taxon>Saurischia</taxon>
        <taxon>Theropoda</taxon>
        <taxon>Coelurosauria</taxon>
        <taxon>Aves</taxon>
        <taxon>Neognathae</taxon>
        <taxon>Galloanserae</taxon>
        <taxon>Galliformes</taxon>
        <taxon>Phasianidae</taxon>
        <taxon>Phasianinae</taxon>
        <taxon>Pavo</taxon>
    </lineage>
</organism>
<evidence type="ECO:0000256" key="3">
    <source>
        <dbReference type="ARBA" id="ARBA00022737"/>
    </source>
</evidence>
<dbReference type="Ensembl" id="ENSPSTT00000013753.1">
    <property type="protein sequence ID" value="ENSPSTP00000013117.1"/>
    <property type="gene ID" value="ENSPSTG00000009277.1"/>
</dbReference>
<reference evidence="10" key="2">
    <citation type="submission" date="2025-09" db="UniProtKB">
        <authorList>
            <consortium name="Ensembl"/>
        </authorList>
    </citation>
    <scope>IDENTIFICATION</scope>
</reference>
<dbReference type="InterPro" id="IPR013087">
    <property type="entry name" value="Znf_C2H2_type"/>
</dbReference>
<evidence type="ECO:0000256" key="1">
    <source>
        <dbReference type="ARBA" id="ARBA00004123"/>
    </source>
</evidence>
<feature type="domain" description="C2H2-type" evidence="9">
    <location>
        <begin position="160"/>
        <end position="187"/>
    </location>
</feature>
<evidence type="ECO:0000256" key="8">
    <source>
        <dbReference type="SAM" id="MobiDB-lite"/>
    </source>
</evidence>
<keyword evidence="6" id="KW-0539">Nucleus</keyword>
<dbReference type="SMART" id="SM00355">
    <property type="entry name" value="ZnF_C2H2"/>
    <property type="match status" value="4"/>
</dbReference>